<evidence type="ECO:0000259" key="10">
    <source>
        <dbReference type="Pfam" id="PF03900"/>
    </source>
</evidence>
<evidence type="ECO:0000313" key="11">
    <source>
        <dbReference type="EMBL" id="WVX66035.1"/>
    </source>
</evidence>
<dbReference type="RefSeq" id="WP_331256576.1">
    <property type="nucleotide sequence ID" value="NZ_CP133270.1"/>
</dbReference>
<comment type="similarity">
    <text evidence="3 8">Belongs to the HMBS family.</text>
</comment>
<evidence type="ECO:0000313" key="12">
    <source>
        <dbReference type="Proteomes" id="UP001330434"/>
    </source>
</evidence>
<sequence length="305" mass="33577">MTTFKIGTRASPLALAQAHLVRDGLTHRHPYLLGHIEIVPMTTSGDTIQDRSLIELGGKSLFTKEIEEALLKEDVDIAVHSLKDMPFELPEDLTIGAVMEREDVRDVVITSNGKFLKDLEPGSKVGTSSLRRQAQILHRYPHFEAVPIRGNVGTRLQKIEEGYADATLLALAGLNRLSLAHLATEILSAEDMIPAVGQGAIAIESRKGDRHTQKLLEALNHRETWLATLAERAFMREIEGSCRTPLGAYAEVHGSELYIKGFIASPNGQILMLHHEKGAVTRAQDLGKDLGIVLKKKAQECNISY</sequence>
<comment type="cofactor">
    <cofactor evidence="8">
        <name>dipyrromethane</name>
        <dbReference type="ChEBI" id="CHEBI:60342"/>
    </cofactor>
    <text evidence="8">Binds 1 dipyrromethane group covalently.</text>
</comment>
<dbReference type="Gene3D" id="3.40.190.10">
    <property type="entry name" value="Periplasmic binding protein-like II"/>
    <property type="match status" value="2"/>
</dbReference>
<keyword evidence="12" id="KW-1185">Reference proteome</keyword>
<dbReference type="PIRSF" id="PIRSF001438">
    <property type="entry name" value="4pyrrol_synth_OHMeBilane_synth"/>
    <property type="match status" value="1"/>
</dbReference>
<dbReference type="HAMAP" id="MF_00260">
    <property type="entry name" value="Porphobil_deam"/>
    <property type="match status" value="1"/>
</dbReference>
<feature type="domain" description="Porphobilinogen deaminase C-terminal" evidence="10">
    <location>
        <begin position="225"/>
        <end position="295"/>
    </location>
</feature>
<feature type="domain" description="Porphobilinogen deaminase N-terminal" evidence="9">
    <location>
        <begin position="5"/>
        <end position="213"/>
    </location>
</feature>
<dbReference type="PRINTS" id="PR00151">
    <property type="entry name" value="PORPHBDMNASE"/>
</dbReference>
<protein>
    <recommendedName>
        <fullName evidence="8">Porphobilinogen deaminase</fullName>
        <shortName evidence="8">PBG</shortName>
        <ecNumber evidence="8">2.5.1.61</ecNumber>
    </recommendedName>
    <alternativeName>
        <fullName evidence="8">Hydroxymethylbilane synthase</fullName>
        <shortName evidence="8">HMBS</shortName>
    </alternativeName>
    <alternativeName>
        <fullName evidence="8">Pre-uroporphyrinogen synthase</fullName>
    </alternativeName>
</protein>
<dbReference type="InterPro" id="IPR022417">
    <property type="entry name" value="Porphobilin_deaminase_N"/>
</dbReference>
<feature type="modified residue" description="S-(dipyrrolylmethanemethyl)cysteine" evidence="8">
    <location>
        <position position="242"/>
    </location>
</feature>
<evidence type="ECO:0000256" key="5">
    <source>
        <dbReference type="ARBA" id="ARBA00022679"/>
    </source>
</evidence>
<accession>A0ABZ2C2L7</accession>
<dbReference type="NCBIfam" id="TIGR00212">
    <property type="entry name" value="hemC"/>
    <property type="match status" value="1"/>
</dbReference>
<evidence type="ECO:0000256" key="6">
    <source>
        <dbReference type="ARBA" id="ARBA00023244"/>
    </source>
</evidence>
<gene>
    <name evidence="8" type="primary">hemC</name>
    <name evidence="11" type="ORF">Bealeia1_00205</name>
</gene>
<dbReference type="EMBL" id="CP133270">
    <property type="protein sequence ID" value="WVX66035.1"/>
    <property type="molecule type" value="Genomic_DNA"/>
</dbReference>
<organism evidence="11 12">
    <name type="scientific">Candidatus Bealeia paramacronuclearis</name>
    <dbReference type="NCBI Taxonomy" id="1921001"/>
    <lineage>
        <taxon>Bacteria</taxon>
        <taxon>Pseudomonadati</taxon>
        <taxon>Pseudomonadota</taxon>
        <taxon>Alphaproteobacteria</taxon>
        <taxon>Holosporales</taxon>
        <taxon>Holosporaceae</taxon>
        <taxon>Candidatus Bealeia</taxon>
    </lineage>
</organism>
<keyword evidence="5 8" id="KW-0808">Transferase</keyword>
<evidence type="ECO:0000256" key="8">
    <source>
        <dbReference type="HAMAP-Rule" id="MF_00260"/>
    </source>
</evidence>
<dbReference type="Proteomes" id="UP001330434">
    <property type="component" value="Chromosome"/>
</dbReference>
<evidence type="ECO:0000256" key="1">
    <source>
        <dbReference type="ARBA" id="ARBA00002869"/>
    </source>
</evidence>
<proteinExistence type="inferred from homology"/>
<comment type="subunit">
    <text evidence="4 8">Monomer.</text>
</comment>
<keyword evidence="6 8" id="KW-0627">Porphyrin biosynthesis</keyword>
<dbReference type="EC" id="2.5.1.61" evidence="8"/>
<dbReference type="PANTHER" id="PTHR11557">
    <property type="entry name" value="PORPHOBILINOGEN DEAMINASE"/>
    <property type="match status" value="1"/>
</dbReference>
<evidence type="ECO:0000256" key="7">
    <source>
        <dbReference type="ARBA" id="ARBA00048169"/>
    </source>
</evidence>
<comment type="function">
    <text evidence="1 8">Tetrapolymerization of the monopyrrole PBG into the hydroxymethylbilane pre-uroporphyrinogen in several discrete steps.</text>
</comment>
<dbReference type="Pfam" id="PF01379">
    <property type="entry name" value="Porphobil_deam"/>
    <property type="match status" value="1"/>
</dbReference>
<dbReference type="SUPFAM" id="SSF54782">
    <property type="entry name" value="Porphobilinogen deaminase (hydroxymethylbilane synthase), C-terminal domain"/>
    <property type="match status" value="1"/>
</dbReference>
<name>A0ABZ2C2L7_9PROT</name>
<dbReference type="PROSITE" id="PS00533">
    <property type="entry name" value="PORPHOBILINOGEN_DEAM"/>
    <property type="match status" value="1"/>
</dbReference>
<evidence type="ECO:0000259" key="9">
    <source>
        <dbReference type="Pfam" id="PF01379"/>
    </source>
</evidence>
<dbReference type="SUPFAM" id="SSF53850">
    <property type="entry name" value="Periplasmic binding protein-like II"/>
    <property type="match status" value="1"/>
</dbReference>
<comment type="catalytic activity">
    <reaction evidence="7 8">
        <text>4 porphobilinogen + H2O = hydroxymethylbilane + 4 NH4(+)</text>
        <dbReference type="Rhea" id="RHEA:13185"/>
        <dbReference type="ChEBI" id="CHEBI:15377"/>
        <dbReference type="ChEBI" id="CHEBI:28938"/>
        <dbReference type="ChEBI" id="CHEBI:57845"/>
        <dbReference type="ChEBI" id="CHEBI:58126"/>
        <dbReference type="EC" id="2.5.1.61"/>
    </reaction>
</comment>
<dbReference type="InterPro" id="IPR022419">
    <property type="entry name" value="Porphobilin_deaminase_cofac_BS"/>
</dbReference>
<comment type="miscellaneous">
    <text evidence="8">The porphobilinogen subunits are added to the dipyrromethane group.</text>
</comment>
<evidence type="ECO:0000256" key="3">
    <source>
        <dbReference type="ARBA" id="ARBA00005638"/>
    </source>
</evidence>
<dbReference type="Pfam" id="PF03900">
    <property type="entry name" value="Porphobil_deamC"/>
    <property type="match status" value="1"/>
</dbReference>
<dbReference type="InterPro" id="IPR022418">
    <property type="entry name" value="Porphobilinogen_deaminase_C"/>
</dbReference>
<reference evidence="11 12" key="1">
    <citation type="journal article" date="2024" name="Environ. Microbiol.">
        <title>Novel evolutionary insights on the interactions of the Holosporales (Alphaproteobacteria) with eukaryotic hosts from comparative genomics.</title>
        <authorList>
            <person name="Giovannini M."/>
            <person name="Petroni G."/>
            <person name="Castelli M."/>
        </authorList>
    </citation>
    <scope>NUCLEOTIDE SEQUENCE [LARGE SCALE GENOMIC DNA]</scope>
    <source>
        <strain evidence="11 12">US_Bl 15I1</strain>
    </source>
</reference>
<evidence type="ECO:0000256" key="2">
    <source>
        <dbReference type="ARBA" id="ARBA00004735"/>
    </source>
</evidence>
<dbReference type="InterPro" id="IPR000860">
    <property type="entry name" value="HemC"/>
</dbReference>
<dbReference type="PANTHER" id="PTHR11557:SF0">
    <property type="entry name" value="PORPHOBILINOGEN DEAMINASE"/>
    <property type="match status" value="1"/>
</dbReference>
<evidence type="ECO:0000256" key="4">
    <source>
        <dbReference type="ARBA" id="ARBA00011245"/>
    </source>
</evidence>
<dbReference type="InterPro" id="IPR036803">
    <property type="entry name" value="Porphobilinogen_deaminase_C_sf"/>
</dbReference>
<dbReference type="Gene3D" id="3.30.160.40">
    <property type="entry name" value="Porphobilinogen deaminase, C-terminal domain"/>
    <property type="match status" value="1"/>
</dbReference>
<comment type="pathway">
    <text evidence="2">Porphyrin-containing compound metabolism; protoporphyrin-IX biosynthesis; coproporphyrinogen-III from 5-aminolevulinate: step 2/4.</text>
</comment>